<dbReference type="InterPro" id="IPR027417">
    <property type="entry name" value="P-loop_NTPase"/>
</dbReference>
<comment type="subcellular location">
    <subcellularLocation>
        <location evidence="1 11">Mitochondrion inner membrane</location>
        <topology evidence="1 11">Single-pass membrane protein</topology>
    </subcellularLocation>
</comment>
<proteinExistence type="inferred from homology"/>
<dbReference type="PANTHER" id="PTHR32198:SF2">
    <property type="entry name" value="MITOCHONDRIAL ESCAPE PROTEIN 2"/>
    <property type="match status" value="1"/>
</dbReference>
<evidence type="ECO:0000256" key="5">
    <source>
        <dbReference type="ARBA" id="ARBA00022792"/>
    </source>
</evidence>
<evidence type="ECO:0000313" key="15">
    <source>
        <dbReference type="EMBL" id="EXX69717.1"/>
    </source>
</evidence>
<sequence length="813" mass="94376">MFRILQNQTTNSKIILSRSEINCTYNPISNFSRFFIFSHVQKQRVFARNKLFAFLAGTEEVENGQLYFDNYDNMRITTPVRWPIDVRRFVSGPSEEKLMEKLKSGEWIPTESEMPHNFKIEGVKIRKKEDGMFVDFTFRANQFQKEKALEEIIERVQTSLKEKHDVLWFNVNAYLVKGEPFIENLVDRYPVSRLRIEFQGPDVLTETLYKYLEPYGLIRDINLFPASSNYISRYALVQYVKVRSAICAKNCLHGMIVDGARFNILYDSPVRMFRIYKWIINHPTLSTISIPLIPFVAVAVVVGITYGLNFICYIFVRTRIAYYHLYQQLREKTSGLFTTFREKPEEEIFNFSTKEQEEKLQNWLKDPPDNFIVLLGPTNSGKSALVNKILRGKRNTLYIKCDDIIDSRNKNERALELAKQVGCSSAFNLVISFSNLGSLLANEVIGHKIFGLPSTVDDPVKKVLDLVENALYKTRRSRRAQNSENEFPIVVIDAYMIKYKENHDLWELLIKFASELVTNKLAHVVFVSSNIGIINHLGNQAPSMQVNTLDLHEPEEVINLVDQYARDKNIEIPEGLKEAVSSIGMHLTDLGLFIGKIRNGTKPDDALNNLVSEAKADVYRIAFRDDFEHVANKEWSDIQFWEIMKGLSKKEYLFYDIVKSSPLFDDDDTPIKAMERSGLISITLLPKESTVSIIKAGKPLYQKVFAEISSDELFETKMKYKTAQYYLTLENSKIKEYEDELEKLVKIDSKWNNKWSSRWSFSWLFGNGHEVINHRVKFLLLQLKKSLARAKKHQKQIDELKHNYELILNRKGS</sequence>
<gene>
    <name evidence="15" type="ORF">RirG_093910</name>
</gene>
<keyword evidence="11" id="KW-0694">RNA-binding</keyword>
<dbReference type="STRING" id="1432141.A0A015JJR2"/>
<evidence type="ECO:0000256" key="2">
    <source>
        <dbReference type="ARBA" id="ARBA00010320"/>
    </source>
</evidence>
<dbReference type="HOGENOM" id="CLU_007861_1_0_1"/>
<dbReference type="OMA" id="WTPEQAW"/>
<dbReference type="Gene3D" id="3.40.50.300">
    <property type="entry name" value="P-loop containing nucleotide triphosphate hydrolases"/>
    <property type="match status" value="1"/>
</dbReference>
<name>A0A015JJR2_RHIIW</name>
<dbReference type="InterPro" id="IPR035979">
    <property type="entry name" value="RBD_domain_sf"/>
</dbReference>
<evidence type="ECO:0000256" key="6">
    <source>
        <dbReference type="ARBA" id="ARBA00022946"/>
    </source>
</evidence>
<dbReference type="InterPro" id="IPR000504">
    <property type="entry name" value="RRM_dom"/>
</dbReference>
<evidence type="ECO:0000256" key="3">
    <source>
        <dbReference type="ARBA" id="ARBA00020222"/>
    </source>
</evidence>
<evidence type="ECO:0000256" key="11">
    <source>
        <dbReference type="RuleBase" id="RU367108"/>
    </source>
</evidence>
<comment type="similarity">
    <text evidence="2 11">Belongs to the YME2 family.</text>
</comment>
<dbReference type="AlphaFoldDB" id="A0A015JJR2"/>
<dbReference type="SUPFAM" id="SSF52540">
    <property type="entry name" value="P-loop containing nucleoside triphosphate hydrolases"/>
    <property type="match status" value="1"/>
</dbReference>
<dbReference type="GO" id="GO:0003723">
    <property type="term" value="F:RNA binding"/>
    <property type="evidence" value="ECO:0007669"/>
    <property type="project" value="UniProtKB-UniRule"/>
</dbReference>
<keyword evidence="12" id="KW-0175">Coiled coil</keyword>
<evidence type="ECO:0000259" key="14">
    <source>
        <dbReference type="Pfam" id="PF10443"/>
    </source>
</evidence>
<dbReference type="InterPro" id="IPR018850">
    <property type="entry name" value="Mt_escape_2_C"/>
</dbReference>
<feature type="coiled-coil region" evidence="12">
    <location>
        <begin position="783"/>
        <end position="810"/>
    </location>
</feature>
<keyword evidence="7 11" id="KW-1133">Transmembrane helix</keyword>
<keyword evidence="6" id="KW-0809">Transit peptide</keyword>
<evidence type="ECO:0000256" key="7">
    <source>
        <dbReference type="ARBA" id="ARBA00022989"/>
    </source>
</evidence>
<dbReference type="GO" id="GO:0006397">
    <property type="term" value="P:mRNA processing"/>
    <property type="evidence" value="ECO:0007669"/>
    <property type="project" value="UniProtKB-UniRule"/>
</dbReference>
<feature type="domain" description="Mitochondrial escape protein 2 C-terminal" evidence="14">
    <location>
        <begin position="354"/>
        <end position="747"/>
    </location>
</feature>
<keyword evidence="8 11" id="KW-0496">Mitochondrion</keyword>
<dbReference type="Proteomes" id="UP000022910">
    <property type="component" value="Unassembled WGS sequence"/>
</dbReference>
<dbReference type="Pfam" id="PF10443">
    <property type="entry name" value="RNA12"/>
    <property type="match status" value="1"/>
</dbReference>
<reference evidence="15 16" key="1">
    <citation type="submission" date="2014-02" db="EMBL/GenBank/DDBJ databases">
        <title>Single nucleus genome sequencing reveals high similarity among nuclei of an endomycorrhizal fungus.</title>
        <authorList>
            <person name="Lin K."/>
            <person name="Geurts R."/>
            <person name="Zhang Z."/>
            <person name="Limpens E."/>
            <person name="Saunders D.G."/>
            <person name="Mu D."/>
            <person name="Pang E."/>
            <person name="Cao H."/>
            <person name="Cha H."/>
            <person name="Lin T."/>
            <person name="Zhou Q."/>
            <person name="Shang Y."/>
            <person name="Li Y."/>
            <person name="Ivanov S."/>
            <person name="Sharma T."/>
            <person name="Velzen R.V."/>
            <person name="Ruijter N.D."/>
            <person name="Aanen D.K."/>
            <person name="Win J."/>
            <person name="Kamoun S."/>
            <person name="Bisseling T."/>
            <person name="Huang S."/>
        </authorList>
    </citation>
    <scope>NUCLEOTIDE SEQUENCE [LARGE SCALE GENOMIC DNA]</scope>
    <source>
        <strain evidence="16">DAOM197198w</strain>
    </source>
</reference>
<dbReference type="Pfam" id="PF00076">
    <property type="entry name" value="RRM_1"/>
    <property type="match status" value="1"/>
</dbReference>
<evidence type="ECO:0000259" key="13">
    <source>
        <dbReference type="Pfam" id="PF00076"/>
    </source>
</evidence>
<evidence type="ECO:0000256" key="12">
    <source>
        <dbReference type="SAM" id="Coils"/>
    </source>
</evidence>
<dbReference type="InterPro" id="IPR039627">
    <property type="entry name" value="Yme2_C"/>
</dbReference>
<feature type="transmembrane region" description="Helical" evidence="11">
    <location>
        <begin position="292"/>
        <end position="316"/>
    </location>
</feature>
<keyword evidence="4 11" id="KW-0812">Transmembrane</keyword>
<dbReference type="GO" id="GO:0005743">
    <property type="term" value="C:mitochondrial inner membrane"/>
    <property type="evidence" value="ECO:0007669"/>
    <property type="project" value="UniProtKB-SubCell"/>
</dbReference>
<dbReference type="InterPro" id="IPR012677">
    <property type="entry name" value="Nucleotide-bd_a/b_plait_sf"/>
</dbReference>
<evidence type="ECO:0000313" key="16">
    <source>
        <dbReference type="Proteomes" id="UP000022910"/>
    </source>
</evidence>
<comment type="caution">
    <text evidence="15">The sequence shown here is derived from an EMBL/GenBank/DDBJ whole genome shotgun (WGS) entry which is preliminary data.</text>
</comment>
<evidence type="ECO:0000256" key="9">
    <source>
        <dbReference type="ARBA" id="ARBA00023136"/>
    </source>
</evidence>
<dbReference type="PANTHER" id="PTHR32198">
    <property type="entry name" value="MITOCHONDRIAL ESCAPE PROTEIN 2"/>
    <property type="match status" value="1"/>
</dbReference>
<evidence type="ECO:0000256" key="4">
    <source>
        <dbReference type="ARBA" id="ARBA00022692"/>
    </source>
</evidence>
<dbReference type="EMBL" id="JEMT01016792">
    <property type="protein sequence ID" value="EXX69717.1"/>
    <property type="molecule type" value="Genomic_DNA"/>
</dbReference>
<feature type="coiled-coil region" evidence="12">
    <location>
        <begin position="727"/>
        <end position="754"/>
    </location>
</feature>
<organism evidence="15 16">
    <name type="scientific">Rhizophagus irregularis (strain DAOM 197198w)</name>
    <name type="common">Glomus intraradices</name>
    <dbReference type="NCBI Taxonomy" id="1432141"/>
    <lineage>
        <taxon>Eukaryota</taxon>
        <taxon>Fungi</taxon>
        <taxon>Fungi incertae sedis</taxon>
        <taxon>Mucoromycota</taxon>
        <taxon>Glomeromycotina</taxon>
        <taxon>Glomeromycetes</taxon>
        <taxon>Glomerales</taxon>
        <taxon>Glomeraceae</taxon>
        <taxon>Rhizophagus</taxon>
    </lineage>
</organism>
<comment type="function">
    <text evidence="10 11">Plays a role in maintaining the mitochondrial genome and in controlling the mtDNA escape. Involved in the regulation of mtDNA nucleotide structure and number. May have a dispensable role in early maturation of pre-rRNA.</text>
</comment>
<dbReference type="SUPFAM" id="SSF54928">
    <property type="entry name" value="RNA-binding domain, RBD"/>
    <property type="match status" value="1"/>
</dbReference>
<keyword evidence="5 11" id="KW-0999">Mitochondrion inner membrane</keyword>
<protein>
    <recommendedName>
        <fullName evidence="3 11">Mitochondrial escape protein 2</fullName>
    </recommendedName>
</protein>
<keyword evidence="9 11" id="KW-0472">Membrane</keyword>
<keyword evidence="16" id="KW-1185">Reference proteome</keyword>
<evidence type="ECO:0000256" key="8">
    <source>
        <dbReference type="ARBA" id="ARBA00023128"/>
    </source>
</evidence>
<keyword evidence="11" id="KW-0507">mRNA processing</keyword>
<dbReference type="OrthoDB" id="10267654at2759"/>
<evidence type="ECO:0000256" key="10">
    <source>
        <dbReference type="ARBA" id="ARBA00025276"/>
    </source>
</evidence>
<accession>A0A015JJR2</accession>
<dbReference type="Gene3D" id="3.30.70.330">
    <property type="match status" value="1"/>
</dbReference>
<evidence type="ECO:0000256" key="1">
    <source>
        <dbReference type="ARBA" id="ARBA00004434"/>
    </source>
</evidence>
<feature type="domain" description="RRM" evidence="13">
    <location>
        <begin position="198"/>
        <end position="260"/>
    </location>
</feature>